<dbReference type="RefSeq" id="WP_068359573.1">
    <property type="nucleotide sequence ID" value="NZ_CP019337.1"/>
</dbReference>
<accession>A0A1B8U311</accession>
<dbReference type="Proteomes" id="UP000092612">
    <property type="component" value="Unassembled WGS sequence"/>
</dbReference>
<sequence>MNSENLKNSIRIFEHASNELEKISVNGLRELSKLRKPNNVIHLKHIKKSDDLGINTLLATQRIPAIVLLGLSIELTFKLIIKQKLNKEFKIHELNKLFKKLPSEIKDSIVLKVTSDLKISESEFYNKLNENDLIFVNWRYFFEKEAPNYAGIEFLKSLHKYLKDLIE</sequence>
<dbReference type="AlphaFoldDB" id="A0A1B8U311"/>
<gene>
    <name evidence="1" type="ORF">LPB301_06955</name>
</gene>
<protein>
    <recommendedName>
        <fullName evidence="3">HEPN domain-containing protein</fullName>
    </recommendedName>
</protein>
<evidence type="ECO:0000313" key="1">
    <source>
        <dbReference type="EMBL" id="OBY66232.1"/>
    </source>
</evidence>
<dbReference type="STRING" id="996801.BW723_15980"/>
<keyword evidence="2" id="KW-1185">Reference proteome</keyword>
<evidence type="ECO:0000313" key="2">
    <source>
        <dbReference type="Proteomes" id="UP000092612"/>
    </source>
</evidence>
<reference evidence="2" key="1">
    <citation type="submission" date="2016-02" db="EMBL/GenBank/DDBJ databases">
        <title>Paenibacillus sp. LPB0068, isolated from Crassostrea gigas.</title>
        <authorList>
            <person name="Shin S.-K."/>
            <person name="Yi H."/>
        </authorList>
    </citation>
    <scope>NUCLEOTIDE SEQUENCE [LARGE SCALE GENOMIC DNA]</scope>
    <source>
        <strain evidence="2">KCTC 23969</strain>
    </source>
</reference>
<comment type="caution">
    <text evidence="1">The sequence shown here is derived from an EMBL/GenBank/DDBJ whole genome shotgun (WGS) entry which is preliminary data.</text>
</comment>
<dbReference type="OrthoDB" id="1492594at2"/>
<evidence type="ECO:0008006" key="3">
    <source>
        <dbReference type="Google" id="ProtNLM"/>
    </source>
</evidence>
<proteinExistence type="predicted"/>
<dbReference type="EMBL" id="LSFL01000017">
    <property type="protein sequence ID" value="OBY66232.1"/>
    <property type="molecule type" value="Genomic_DNA"/>
</dbReference>
<organism evidence="1 2">
    <name type="scientific">Polaribacter reichenbachii</name>
    <dbReference type="NCBI Taxonomy" id="996801"/>
    <lineage>
        <taxon>Bacteria</taxon>
        <taxon>Pseudomonadati</taxon>
        <taxon>Bacteroidota</taxon>
        <taxon>Flavobacteriia</taxon>
        <taxon>Flavobacteriales</taxon>
        <taxon>Flavobacteriaceae</taxon>
    </lineage>
</organism>
<name>A0A1B8U311_9FLAO</name>
<dbReference type="KEGG" id="prn:BW723_15980"/>